<evidence type="ECO:0000313" key="2">
    <source>
        <dbReference type="Proteomes" id="UP001059597"/>
    </source>
</evidence>
<organism evidence="1 2">
    <name type="scientific">Streptomyces nigrescens</name>
    <dbReference type="NCBI Taxonomy" id="1920"/>
    <lineage>
        <taxon>Bacteria</taxon>
        <taxon>Bacillati</taxon>
        <taxon>Actinomycetota</taxon>
        <taxon>Actinomycetes</taxon>
        <taxon>Kitasatosporales</taxon>
        <taxon>Streptomycetaceae</taxon>
        <taxon>Streptomyces</taxon>
    </lineage>
</organism>
<dbReference type="Proteomes" id="UP001059597">
    <property type="component" value="Chromosome"/>
</dbReference>
<gene>
    <name evidence="1" type="ORF">HEK616_41440</name>
</gene>
<proteinExistence type="predicted"/>
<accession>A0ABN6QWS6</accession>
<sequence length="84" mass="9624">MRGRFSLRCSEAVRVVDRRQGAVNGERRRTVVERFRQLRVRALHLEVWVGAVERLVKSRERAQAARGPLDVAIRLSGFNEPVTA</sequence>
<reference evidence="1" key="1">
    <citation type="submission" date="2022-06" db="EMBL/GenBank/DDBJ databases">
        <title>Complete genome sequence of Streptomyces nigrescens HEK616.</title>
        <authorList>
            <person name="Asamizu S."/>
            <person name="Onaka H."/>
        </authorList>
    </citation>
    <scope>NUCLEOTIDE SEQUENCE</scope>
    <source>
        <strain evidence="1">HEK616</strain>
    </source>
</reference>
<dbReference type="EMBL" id="AP026073">
    <property type="protein sequence ID" value="BDM70657.1"/>
    <property type="molecule type" value="Genomic_DNA"/>
</dbReference>
<protein>
    <recommendedName>
        <fullName evidence="3">Transposase</fullName>
    </recommendedName>
</protein>
<evidence type="ECO:0000313" key="1">
    <source>
        <dbReference type="EMBL" id="BDM70657.1"/>
    </source>
</evidence>
<name>A0ABN6QWS6_STRNI</name>
<keyword evidence="2" id="KW-1185">Reference proteome</keyword>
<evidence type="ECO:0008006" key="3">
    <source>
        <dbReference type="Google" id="ProtNLM"/>
    </source>
</evidence>